<sequence length="83" mass="9170">MSSYVATDNYCPRCGELEETVTHAIFKCPPALQVCRISDNNFNGIIPGYIGNWSGLLSIHLYASGLKGPIPNAIFRLKNLRDL</sequence>
<dbReference type="PaxDb" id="3708-A0A078HFI8"/>
<dbReference type="Proteomes" id="UP000028999">
    <property type="component" value="Unassembled WGS sequence"/>
</dbReference>
<proteinExistence type="predicted"/>
<dbReference type="STRING" id="3708.A0A078HFI8"/>
<dbReference type="EMBL" id="LK032393">
    <property type="protein sequence ID" value="CDY37155.1"/>
    <property type="molecule type" value="Genomic_DNA"/>
</dbReference>
<organism evidence="1 2">
    <name type="scientific">Brassica napus</name>
    <name type="common">Rape</name>
    <dbReference type="NCBI Taxonomy" id="3708"/>
    <lineage>
        <taxon>Eukaryota</taxon>
        <taxon>Viridiplantae</taxon>
        <taxon>Streptophyta</taxon>
        <taxon>Embryophyta</taxon>
        <taxon>Tracheophyta</taxon>
        <taxon>Spermatophyta</taxon>
        <taxon>Magnoliopsida</taxon>
        <taxon>eudicotyledons</taxon>
        <taxon>Gunneridae</taxon>
        <taxon>Pentapetalae</taxon>
        <taxon>rosids</taxon>
        <taxon>malvids</taxon>
        <taxon>Brassicales</taxon>
        <taxon>Brassicaceae</taxon>
        <taxon>Brassiceae</taxon>
        <taxon>Brassica</taxon>
    </lineage>
</organism>
<protein>
    <submittedName>
        <fullName evidence="1">BnaA02g24740D protein</fullName>
    </submittedName>
</protein>
<evidence type="ECO:0000313" key="2">
    <source>
        <dbReference type="Proteomes" id="UP000028999"/>
    </source>
</evidence>
<dbReference type="Gramene" id="CDY37155">
    <property type="protein sequence ID" value="CDY37155"/>
    <property type="gene ID" value="GSBRNA2T00063405001"/>
</dbReference>
<dbReference type="Gene3D" id="3.80.10.10">
    <property type="entry name" value="Ribonuclease Inhibitor"/>
    <property type="match status" value="1"/>
</dbReference>
<accession>A0A078HFI8</accession>
<dbReference type="AlphaFoldDB" id="A0A078HFI8"/>
<reference evidence="1 2" key="1">
    <citation type="journal article" date="2014" name="Science">
        <title>Plant genetics. Early allopolyploid evolution in the post-Neolithic Brassica napus oilseed genome.</title>
        <authorList>
            <person name="Chalhoub B."/>
            <person name="Denoeud F."/>
            <person name="Liu S."/>
            <person name="Parkin I.A."/>
            <person name="Tang H."/>
            <person name="Wang X."/>
            <person name="Chiquet J."/>
            <person name="Belcram H."/>
            <person name="Tong C."/>
            <person name="Samans B."/>
            <person name="Correa M."/>
            <person name="Da Silva C."/>
            <person name="Just J."/>
            <person name="Falentin C."/>
            <person name="Koh C.S."/>
            <person name="Le Clainche I."/>
            <person name="Bernard M."/>
            <person name="Bento P."/>
            <person name="Noel B."/>
            <person name="Labadie K."/>
            <person name="Alberti A."/>
            <person name="Charles M."/>
            <person name="Arnaud D."/>
            <person name="Guo H."/>
            <person name="Daviaud C."/>
            <person name="Alamery S."/>
            <person name="Jabbari K."/>
            <person name="Zhao M."/>
            <person name="Edger P.P."/>
            <person name="Chelaifa H."/>
            <person name="Tack D."/>
            <person name="Lassalle G."/>
            <person name="Mestiri I."/>
            <person name="Schnel N."/>
            <person name="Le Paslier M.C."/>
            <person name="Fan G."/>
            <person name="Renault V."/>
            <person name="Bayer P.E."/>
            <person name="Golicz A.A."/>
            <person name="Manoli S."/>
            <person name="Lee T.H."/>
            <person name="Thi V.H."/>
            <person name="Chalabi S."/>
            <person name="Hu Q."/>
            <person name="Fan C."/>
            <person name="Tollenaere R."/>
            <person name="Lu Y."/>
            <person name="Battail C."/>
            <person name="Shen J."/>
            <person name="Sidebottom C.H."/>
            <person name="Wang X."/>
            <person name="Canaguier A."/>
            <person name="Chauveau A."/>
            <person name="Berard A."/>
            <person name="Deniot G."/>
            <person name="Guan M."/>
            <person name="Liu Z."/>
            <person name="Sun F."/>
            <person name="Lim Y.P."/>
            <person name="Lyons E."/>
            <person name="Town C.D."/>
            <person name="Bancroft I."/>
            <person name="Wang X."/>
            <person name="Meng J."/>
            <person name="Ma J."/>
            <person name="Pires J.C."/>
            <person name="King G.J."/>
            <person name="Brunel D."/>
            <person name="Delourme R."/>
            <person name="Renard M."/>
            <person name="Aury J.M."/>
            <person name="Adams K.L."/>
            <person name="Batley J."/>
            <person name="Snowdon R.J."/>
            <person name="Tost J."/>
            <person name="Edwards D."/>
            <person name="Zhou Y."/>
            <person name="Hua W."/>
            <person name="Sharpe A.G."/>
            <person name="Paterson A.H."/>
            <person name="Guan C."/>
            <person name="Wincker P."/>
        </authorList>
    </citation>
    <scope>NUCLEOTIDE SEQUENCE [LARGE SCALE GENOMIC DNA]</scope>
    <source>
        <strain evidence="2">cv. Darmor-bzh</strain>
    </source>
</reference>
<dbReference type="SUPFAM" id="SSF52058">
    <property type="entry name" value="L domain-like"/>
    <property type="match status" value="1"/>
</dbReference>
<name>A0A078HFI8_BRANA</name>
<dbReference type="InterPro" id="IPR032675">
    <property type="entry name" value="LRR_dom_sf"/>
</dbReference>
<keyword evidence="2" id="KW-1185">Reference proteome</keyword>
<evidence type="ECO:0000313" key="1">
    <source>
        <dbReference type="EMBL" id="CDY37155.1"/>
    </source>
</evidence>
<gene>
    <name evidence="1" type="primary">BnaA02g24740D</name>
    <name evidence="1" type="ORF">GSBRNA2T00063405001</name>
</gene>